<dbReference type="HOGENOM" id="CLU_2743427_0_0_1"/>
<dbReference type="Proteomes" id="UP000017836">
    <property type="component" value="Unassembled WGS sequence"/>
</dbReference>
<evidence type="ECO:0000313" key="2">
    <source>
        <dbReference type="Proteomes" id="UP000017836"/>
    </source>
</evidence>
<keyword evidence="2" id="KW-1185">Reference proteome</keyword>
<reference evidence="2" key="1">
    <citation type="journal article" date="2013" name="Science">
        <title>The Amborella genome and the evolution of flowering plants.</title>
        <authorList>
            <consortium name="Amborella Genome Project"/>
        </authorList>
    </citation>
    <scope>NUCLEOTIDE SEQUENCE [LARGE SCALE GENOMIC DNA]</scope>
</reference>
<gene>
    <name evidence="1" type="ORF">AMTR_s00076p00079330</name>
</gene>
<name>W1PAN9_AMBTC</name>
<sequence length="71" mass="8108">MGEEIVVMLLQRLTQADRGGETKPQQQGGRNYKGWASLRDFGLKAWYNMLVSYLSTIMEDIVIFVSKIPKT</sequence>
<accession>W1PAN9</accession>
<proteinExistence type="predicted"/>
<organism evidence="1 2">
    <name type="scientific">Amborella trichopoda</name>
    <dbReference type="NCBI Taxonomy" id="13333"/>
    <lineage>
        <taxon>Eukaryota</taxon>
        <taxon>Viridiplantae</taxon>
        <taxon>Streptophyta</taxon>
        <taxon>Embryophyta</taxon>
        <taxon>Tracheophyta</taxon>
        <taxon>Spermatophyta</taxon>
        <taxon>Magnoliopsida</taxon>
        <taxon>Amborellales</taxon>
        <taxon>Amborellaceae</taxon>
        <taxon>Amborella</taxon>
    </lineage>
</organism>
<dbReference type="EMBL" id="KI394182">
    <property type="protein sequence ID" value="ERN04656.1"/>
    <property type="molecule type" value="Genomic_DNA"/>
</dbReference>
<protein>
    <submittedName>
        <fullName evidence="1">Uncharacterized protein</fullName>
    </submittedName>
</protein>
<dbReference type="AlphaFoldDB" id="W1PAN9"/>
<dbReference type="Gramene" id="ERN04656">
    <property type="protein sequence ID" value="ERN04656"/>
    <property type="gene ID" value="AMTR_s00076p00079330"/>
</dbReference>
<evidence type="ECO:0000313" key="1">
    <source>
        <dbReference type="EMBL" id="ERN04656.1"/>
    </source>
</evidence>